<gene>
    <name evidence="1" type="ORF">SS50377_10279</name>
    <name evidence="2" type="ORF">SS50377_20076</name>
</gene>
<dbReference type="Proteomes" id="UP000018208">
    <property type="component" value="Unassembled WGS sequence"/>
</dbReference>
<evidence type="ECO:0000313" key="3">
    <source>
        <dbReference type="Proteomes" id="UP000018208"/>
    </source>
</evidence>
<dbReference type="EMBL" id="KI545952">
    <property type="protein sequence ID" value="EST49354.1"/>
    <property type="molecule type" value="Genomic_DNA"/>
</dbReference>
<accession>V6M7D8</accession>
<reference evidence="2" key="2">
    <citation type="submission" date="2020-12" db="EMBL/GenBank/DDBJ databases">
        <title>New Spironucleus salmonicida genome in near-complete chromosomes.</title>
        <authorList>
            <person name="Xu F."/>
            <person name="Kurt Z."/>
            <person name="Jimenez-Gonzalez A."/>
            <person name="Astvaldsson A."/>
            <person name="Andersson J.O."/>
            <person name="Svard S.G."/>
        </authorList>
    </citation>
    <scope>NUCLEOTIDE SEQUENCE</scope>
    <source>
        <strain evidence="2">ATCC 50377</strain>
    </source>
</reference>
<protein>
    <submittedName>
        <fullName evidence="1">Uncharacterized protein</fullName>
    </submittedName>
</protein>
<dbReference type="AlphaFoldDB" id="V6M7D8"/>
<organism evidence="1">
    <name type="scientific">Spironucleus salmonicida</name>
    <dbReference type="NCBI Taxonomy" id="348837"/>
    <lineage>
        <taxon>Eukaryota</taxon>
        <taxon>Metamonada</taxon>
        <taxon>Diplomonadida</taxon>
        <taxon>Hexamitidae</taxon>
        <taxon>Hexamitinae</taxon>
        <taxon>Spironucleus</taxon>
    </lineage>
</organism>
<reference evidence="1 2" key="1">
    <citation type="journal article" date="2014" name="PLoS Genet.">
        <title>The Genome of Spironucleus salmonicida Highlights a Fish Pathogen Adapted to Fluctuating Environments.</title>
        <authorList>
            <person name="Xu F."/>
            <person name="Jerlstrom-Hultqvist J."/>
            <person name="Einarsson E."/>
            <person name="Astvaldsson A."/>
            <person name="Svard S.G."/>
            <person name="Andersson J.O."/>
        </authorList>
    </citation>
    <scope>NUCLEOTIDE SEQUENCE</scope>
    <source>
        <strain evidence="2">ATCC 50377</strain>
    </source>
</reference>
<keyword evidence="3" id="KW-1185">Reference proteome</keyword>
<name>V6M7D8_9EUKA</name>
<dbReference type="EMBL" id="AUWU02000001">
    <property type="protein sequence ID" value="KAH0576730.1"/>
    <property type="molecule type" value="Genomic_DNA"/>
</dbReference>
<evidence type="ECO:0000313" key="1">
    <source>
        <dbReference type="EMBL" id="EST49354.1"/>
    </source>
</evidence>
<dbReference type="VEuPathDB" id="GiardiaDB:SS50377_20076"/>
<proteinExistence type="predicted"/>
<sequence length="633" mass="74851">MIDVTLQFIDFQQKLQKNFFIKTEELTLNDALLCPEFFTQNLDYSQYLQRAFKDQIQIETEYQSYIPKNEDLSSLLMIRDFQKILTGAKPIIFFYHSPVDLLLKSIKQKSIDCSSTLLETVLEYKSVRIAAILLKAFYWLQIYFEAIHEYQEHGDDFQFQVFGISRSIQNLSPQFDYEEYIEKYIFNFQKKADWIMKFALFYSKCLETFQIIASDNTKPLRQAIGLISNQDIQQLSNYQNTINWDEQLKIYKDYFGDKFAITFLSVSDGQLSVYYDEIQLFDLASIIQESKRLLSCLVDNISQVLNDSLFSLISISMFGLQFQNKLFESDNSEFNLWEQCLQTHFSKHKTPKIIISNDIHQFQVPILYRLAMLTLFYCQKQFVQSQITNQILSVYFTCIGKTIAPLQGKDQIFLQQFAEFFSIKILTLQLQVISSHSGRLDRIFRDFMKTKVEVKQFFTTTRFSSQLSIYLLDFVDFFYIEFGGIPYLQSLLFSQITDKNQISYLYKLLSELSQQSFIKLVSLVCKEINYIQFIQNNNFKLFIRFIEQRTAYYFKRIHSDAFIDETTFYSLFKSVALVSNLQINSVPLQIQLQYFKDEEIAQLLQTPTSPGLFLSFQKQARLKLKQLCLFYQK</sequence>
<evidence type="ECO:0000313" key="2">
    <source>
        <dbReference type="EMBL" id="KAH0576730.1"/>
    </source>
</evidence>